<proteinExistence type="predicted"/>
<gene>
    <name evidence="1" type="ORF">PYW08_000940</name>
</gene>
<evidence type="ECO:0000313" key="1">
    <source>
        <dbReference type="EMBL" id="KAJ8729359.1"/>
    </source>
</evidence>
<sequence length="199" mass="21817">MYSSTTLREVTVVDGAQLIIASPPARSHRNADGSAHMWRPAAAASCSACTFIFEAVVTRRGSRCSLHKSGLRRVRGEVQTCTSTRPRTLQVAARSGNRSDGRSPPDLFRENTNLEWMVLPSRKLTPPVDSIFRAGLRVRSERAASAQRAATTPRRSPPPRCRRLSRCASITVDQEMASPTLPLLHICVTEARGQRALGQ</sequence>
<keyword evidence="2" id="KW-1185">Reference proteome</keyword>
<dbReference type="EMBL" id="CM056786">
    <property type="protein sequence ID" value="KAJ8729359.1"/>
    <property type="molecule type" value="Genomic_DNA"/>
</dbReference>
<protein>
    <submittedName>
        <fullName evidence="1">Uncharacterized protein</fullName>
    </submittedName>
</protein>
<evidence type="ECO:0000313" key="2">
    <source>
        <dbReference type="Proteomes" id="UP001231649"/>
    </source>
</evidence>
<accession>A0ACC2R063</accession>
<dbReference type="Proteomes" id="UP001231649">
    <property type="component" value="Chromosome 10"/>
</dbReference>
<organism evidence="1 2">
    <name type="scientific">Mythimna loreyi</name>
    <dbReference type="NCBI Taxonomy" id="667449"/>
    <lineage>
        <taxon>Eukaryota</taxon>
        <taxon>Metazoa</taxon>
        <taxon>Ecdysozoa</taxon>
        <taxon>Arthropoda</taxon>
        <taxon>Hexapoda</taxon>
        <taxon>Insecta</taxon>
        <taxon>Pterygota</taxon>
        <taxon>Neoptera</taxon>
        <taxon>Endopterygota</taxon>
        <taxon>Lepidoptera</taxon>
        <taxon>Glossata</taxon>
        <taxon>Ditrysia</taxon>
        <taxon>Noctuoidea</taxon>
        <taxon>Noctuidae</taxon>
        <taxon>Noctuinae</taxon>
        <taxon>Hadenini</taxon>
        <taxon>Mythimna</taxon>
    </lineage>
</organism>
<comment type="caution">
    <text evidence="1">The sequence shown here is derived from an EMBL/GenBank/DDBJ whole genome shotgun (WGS) entry which is preliminary data.</text>
</comment>
<name>A0ACC2R063_9NEOP</name>
<reference evidence="1" key="1">
    <citation type="submission" date="2023-03" db="EMBL/GenBank/DDBJ databases">
        <title>Chromosome-level genomes of two armyworms, Mythimna separata and Mythimna loreyi, provide insights into the biosynthesis and reception of sex pheromones.</title>
        <authorList>
            <person name="Zhao H."/>
        </authorList>
    </citation>
    <scope>NUCLEOTIDE SEQUENCE</scope>
    <source>
        <strain evidence="1">BeijingLab</strain>
    </source>
</reference>